<dbReference type="PANTHER" id="PTHR42909:SF1">
    <property type="entry name" value="CARBOHYDRATE KINASE PFKB DOMAIN-CONTAINING PROTEIN"/>
    <property type="match status" value="1"/>
</dbReference>
<evidence type="ECO:0000256" key="5">
    <source>
        <dbReference type="ARBA" id="ARBA00023295"/>
    </source>
</evidence>
<evidence type="ECO:0000313" key="8">
    <source>
        <dbReference type="EMBL" id="EED23551.1"/>
    </source>
</evidence>
<keyword evidence="5" id="KW-0326">Glycosidase</keyword>
<dbReference type="InParanoid" id="B8LT43"/>
<dbReference type="GO" id="GO:0004730">
    <property type="term" value="F:pseudouridylate synthase activity"/>
    <property type="evidence" value="ECO:0007669"/>
    <property type="project" value="InterPro"/>
</dbReference>
<keyword evidence="2" id="KW-0378">Hydrolase</keyword>
<name>B8LT43_TALSN</name>
<sequence>MILAHLAGIKVFGTGGLGGVHRGAEVSMDISADLTELGRTPVAVVSSGCKSFLDIPKTLEYLETEGVLVGTFADGRKGHVDYPAFWTRDSGIPSPKVIQNELDAAAMIYAQNQLGLTSGIHFANPIPEKYSIPKAEMDRVIDEAVRTAAAEGFHGSDNTPFILAKIKELTGGSSIPANRALIESNVQRATKVAVELMKLERAHKHPEYRSIPVSSDLTSSLGSSVSAPTPDTGSVAAIGRSTSPIDNLGKVDVLVAGSLAIDLSCDFTPFGSQKAAVSPSVQTSNPATIEQSLGGVGYNVAIAASYVGSTTLFCSVVADDLSGKAALAAVEQEGLETTGIQTLSLSLGVRTAQYIAVNDAKKDLFVAMADMAIMELPDHDLNMEGFWGAIVAQARPNWIVVDGNWSPAVISKWIELGQTVGARIAFEPVSTAKATRLFAGLETNKSSCVIGPSDTVPRSKLDLAAPNELELRSMYSTARENGLFDSPEWWNIINELNLSSAGSRDLLVSVTSPSLVDAGIPQQSIQLLPFIPNLLIKLGPQGVLLTQLLPREDARLTSPDCSPYIISRSDASAGNGNEMVGGVYMRLFPPETILADEDVVSVNGAGDTLLGVVVAGLSNGHNAGKYIKDFIPLAQRASLCTLQGKGGVSPRIRELQASL</sequence>
<dbReference type="GeneID" id="8107321"/>
<evidence type="ECO:0000256" key="6">
    <source>
        <dbReference type="SAM" id="MobiDB-lite"/>
    </source>
</evidence>
<dbReference type="PhylomeDB" id="B8LT43"/>
<dbReference type="InterPro" id="IPR007342">
    <property type="entry name" value="PsuG"/>
</dbReference>
<evidence type="ECO:0000256" key="3">
    <source>
        <dbReference type="ARBA" id="ARBA00023211"/>
    </source>
</evidence>
<keyword evidence="9" id="KW-1185">Reference proteome</keyword>
<keyword evidence="3" id="KW-0464">Manganese</keyword>
<dbReference type="InterPro" id="IPR029056">
    <property type="entry name" value="Ribokinase-like"/>
</dbReference>
<dbReference type="GO" id="GO:0016798">
    <property type="term" value="F:hydrolase activity, acting on glycosyl bonds"/>
    <property type="evidence" value="ECO:0007669"/>
    <property type="project" value="UniProtKB-KW"/>
</dbReference>
<dbReference type="Proteomes" id="UP000001745">
    <property type="component" value="Unassembled WGS sequence"/>
</dbReference>
<dbReference type="Gene3D" id="3.40.1190.20">
    <property type="match status" value="1"/>
</dbReference>
<dbReference type="OMA" id="FNCIIAT"/>
<dbReference type="eggNOG" id="KOG3009">
    <property type="taxonomic scope" value="Eukaryota"/>
</dbReference>
<evidence type="ECO:0000256" key="4">
    <source>
        <dbReference type="ARBA" id="ARBA00023239"/>
    </source>
</evidence>
<feature type="region of interest" description="Disordered" evidence="6">
    <location>
        <begin position="212"/>
        <end position="235"/>
    </location>
</feature>
<organism evidence="8 9">
    <name type="scientific">Talaromyces stipitatus (strain ATCC 10500 / CBS 375.48 / QM 6759 / NRRL 1006)</name>
    <name type="common">Penicillium stipitatum</name>
    <dbReference type="NCBI Taxonomy" id="441959"/>
    <lineage>
        <taxon>Eukaryota</taxon>
        <taxon>Fungi</taxon>
        <taxon>Dikarya</taxon>
        <taxon>Ascomycota</taxon>
        <taxon>Pezizomycotina</taxon>
        <taxon>Eurotiomycetes</taxon>
        <taxon>Eurotiomycetidae</taxon>
        <taxon>Eurotiales</taxon>
        <taxon>Trichocomaceae</taxon>
        <taxon>Talaromyces</taxon>
        <taxon>Talaromyces sect. Talaromyces</taxon>
    </lineage>
</organism>
<dbReference type="Gene3D" id="3.40.1790.10">
    <property type="entry name" value="Indigoidine synthase domain"/>
    <property type="match status" value="1"/>
</dbReference>
<dbReference type="STRING" id="441959.B8LT43"/>
<dbReference type="InterPro" id="IPR011611">
    <property type="entry name" value="PfkB_dom"/>
</dbReference>
<dbReference type="CDD" id="cd01941">
    <property type="entry name" value="YeiC_kinase_like"/>
    <property type="match status" value="1"/>
</dbReference>
<dbReference type="GO" id="GO:0046872">
    <property type="term" value="F:metal ion binding"/>
    <property type="evidence" value="ECO:0007669"/>
    <property type="project" value="UniProtKB-KW"/>
</dbReference>
<keyword evidence="1" id="KW-0479">Metal-binding</keyword>
<dbReference type="Pfam" id="PF00294">
    <property type="entry name" value="PfkB"/>
    <property type="match status" value="1"/>
</dbReference>
<dbReference type="OrthoDB" id="198885at2759"/>
<feature type="domain" description="Carbohydrate kinase PfkB" evidence="7">
    <location>
        <begin position="275"/>
        <end position="376"/>
    </location>
</feature>
<dbReference type="SUPFAM" id="SSF110581">
    <property type="entry name" value="Indigoidine synthase A-like"/>
    <property type="match status" value="1"/>
</dbReference>
<evidence type="ECO:0000259" key="7">
    <source>
        <dbReference type="Pfam" id="PF00294"/>
    </source>
</evidence>
<dbReference type="RefSeq" id="XP_002340938.1">
    <property type="nucleotide sequence ID" value="XM_002340897.1"/>
</dbReference>
<dbReference type="PANTHER" id="PTHR42909">
    <property type="entry name" value="ZGC:136858"/>
    <property type="match status" value="1"/>
</dbReference>
<dbReference type="HOGENOM" id="CLU_012201_3_0_1"/>
<dbReference type="AlphaFoldDB" id="B8LT43"/>
<gene>
    <name evidence="8" type="ORF">TSTA_069690</name>
</gene>
<dbReference type="InterPro" id="IPR022830">
    <property type="entry name" value="Indigdn_synthA-like"/>
</dbReference>
<dbReference type="GO" id="GO:0005737">
    <property type="term" value="C:cytoplasm"/>
    <property type="evidence" value="ECO:0007669"/>
    <property type="project" value="TreeGrafter"/>
</dbReference>
<evidence type="ECO:0000256" key="2">
    <source>
        <dbReference type="ARBA" id="ARBA00022801"/>
    </source>
</evidence>
<feature type="compositionally biased region" description="Low complexity" evidence="6">
    <location>
        <begin position="213"/>
        <end position="226"/>
    </location>
</feature>
<accession>B8LT43</accession>
<evidence type="ECO:0000256" key="1">
    <source>
        <dbReference type="ARBA" id="ARBA00022723"/>
    </source>
</evidence>
<proteinExistence type="predicted"/>
<dbReference type="EMBL" id="EQ962652">
    <property type="protein sequence ID" value="EED23551.1"/>
    <property type="molecule type" value="Genomic_DNA"/>
</dbReference>
<dbReference type="SUPFAM" id="SSF53613">
    <property type="entry name" value="Ribokinase-like"/>
    <property type="match status" value="1"/>
</dbReference>
<protein>
    <submittedName>
        <fullName evidence="8">IdgA domain protein</fullName>
    </submittedName>
</protein>
<dbReference type="Pfam" id="PF04227">
    <property type="entry name" value="Indigoidine_A"/>
    <property type="match status" value="1"/>
</dbReference>
<keyword evidence="4" id="KW-0456">Lyase</keyword>
<evidence type="ECO:0000313" key="9">
    <source>
        <dbReference type="Proteomes" id="UP000001745"/>
    </source>
</evidence>
<dbReference type="VEuPathDB" id="FungiDB:TSTA_069690"/>
<reference evidence="9" key="1">
    <citation type="journal article" date="2015" name="Genome Announc.">
        <title>Genome sequence of the AIDS-associated pathogen Penicillium marneffei (ATCC18224) and its near taxonomic relative Talaromyces stipitatus (ATCC10500).</title>
        <authorList>
            <person name="Nierman W.C."/>
            <person name="Fedorova-Abrams N.D."/>
            <person name="Andrianopoulos A."/>
        </authorList>
    </citation>
    <scope>NUCLEOTIDE SEQUENCE [LARGE SCALE GENOMIC DNA]</scope>
    <source>
        <strain evidence="9">ATCC 10500 / CBS 375.48 / QM 6759 / NRRL 1006</strain>
    </source>
</reference>